<proteinExistence type="predicted"/>
<comment type="caution">
    <text evidence="2">The sequence shown here is derived from an EMBL/GenBank/DDBJ whole genome shotgun (WGS) entry which is preliminary data.</text>
</comment>
<evidence type="ECO:0000313" key="3">
    <source>
        <dbReference type="Proteomes" id="UP001447188"/>
    </source>
</evidence>
<sequence length="528" mass="59414">MPHHGNPVYFKETKPFDWGVTGYVKFQIARGERTPRQIQDGWPRSLRCISNCTNDCCSQDEIDQANVHYGRWKNPKTTDREYLTQWLAEQGAKKKKSKGGRPSFHIGSVGSIFTGTVDKVYGGAGNVSRGNVTNAEASNLSSDNVTNEGQADNLSEGKTTSEKQAEDPSSGNIISEGQAEEVVAANSSNDDFSFQQLLHNFKTIYEQMTHKTLLSFGRYLETEIYNRVMEKVSIGFKEMNQVFLWVIDLSDPIMELWFGVEMLKEIQNRVLPLPKVHPSVITSISKFIPFTTVDRCRDHAESTAYRSAGELYNKEKHFGAAWVHSAMRHLVSLVHDSGDLLLSEELLEGSLECVLWANLVDLLIVDVLVARRRDASLQAFKCRPDILQGNDPHFDAVICNHTRTRPSSTGCRIPDEWGLIEVSRKNDGPDSPKWRKDNLKMLRGLCAMMRLARDYVDHDEATLKNLQFPGLIQAGLEVMTVRLTCVGHLFIKEEGTLRKVPTTTGDLPEAPELLESLWLFKVSIIALL</sequence>
<evidence type="ECO:0000313" key="2">
    <source>
        <dbReference type="EMBL" id="KAL0632481.1"/>
    </source>
</evidence>
<evidence type="ECO:0000256" key="1">
    <source>
        <dbReference type="SAM" id="MobiDB-lite"/>
    </source>
</evidence>
<gene>
    <name evidence="2" type="ORF">Q9L58_008632</name>
</gene>
<accession>A0ABR3G959</accession>
<organism evidence="2 3">
    <name type="scientific">Discina gigas</name>
    <dbReference type="NCBI Taxonomy" id="1032678"/>
    <lineage>
        <taxon>Eukaryota</taxon>
        <taxon>Fungi</taxon>
        <taxon>Dikarya</taxon>
        <taxon>Ascomycota</taxon>
        <taxon>Pezizomycotina</taxon>
        <taxon>Pezizomycetes</taxon>
        <taxon>Pezizales</taxon>
        <taxon>Discinaceae</taxon>
        <taxon>Discina</taxon>
    </lineage>
</organism>
<dbReference type="EMBL" id="JBBBZM010000166">
    <property type="protein sequence ID" value="KAL0632481.1"/>
    <property type="molecule type" value="Genomic_DNA"/>
</dbReference>
<protein>
    <submittedName>
        <fullName evidence="2">Uncharacterized protein</fullName>
    </submittedName>
</protein>
<dbReference type="Proteomes" id="UP001447188">
    <property type="component" value="Unassembled WGS sequence"/>
</dbReference>
<keyword evidence="3" id="KW-1185">Reference proteome</keyword>
<feature type="region of interest" description="Disordered" evidence="1">
    <location>
        <begin position="132"/>
        <end position="172"/>
    </location>
</feature>
<feature type="compositionally biased region" description="Polar residues" evidence="1">
    <location>
        <begin position="132"/>
        <end position="158"/>
    </location>
</feature>
<reference evidence="2 3" key="1">
    <citation type="submission" date="2024-02" db="EMBL/GenBank/DDBJ databases">
        <title>Discinaceae phylogenomics.</title>
        <authorList>
            <person name="Dirks A.C."/>
            <person name="James T.Y."/>
        </authorList>
    </citation>
    <scope>NUCLEOTIDE SEQUENCE [LARGE SCALE GENOMIC DNA]</scope>
    <source>
        <strain evidence="2 3">ACD0624</strain>
    </source>
</reference>
<name>A0ABR3G959_9PEZI</name>